<dbReference type="EMBL" id="FOVI01000004">
    <property type="protein sequence ID" value="SFN33886.1"/>
    <property type="molecule type" value="Genomic_DNA"/>
</dbReference>
<dbReference type="OrthoDB" id="9786812at2"/>
<dbReference type="Gene3D" id="3.40.50.880">
    <property type="match status" value="1"/>
</dbReference>
<dbReference type="SUPFAM" id="SSF52317">
    <property type="entry name" value="Class I glutamine amidotransferase-like"/>
    <property type="match status" value="1"/>
</dbReference>
<dbReference type="Proteomes" id="UP000199036">
    <property type="component" value="Unassembled WGS sequence"/>
</dbReference>
<reference evidence="4" key="1">
    <citation type="submission" date="2016-10" db="EMBL/GenBank/DDBJ databases">
        <authorList>
            <person name="Varghese N."/>
            <person name="Submissions S."/>
        </authorList>
    </citation>
    <scope>NUCLEOTIDE SEQUENCE [LARGE SCALE GENOMIC DNA]</scope>
    <source>
        <strain evidence="4">DS-12</strain>
    </source>
</reference>
<dbReference type="AlphaFoldDB" id="A0A1I4Y739"/>
<dbReference type="Pfam" id="PF00117">
    <property type="entry name" value="GATase"/>
    <property type="match status" value="1"/>
</dbReference>
<organism evidence="3 4">
    <name type="scientific">Paenimyroides ummariense</name>
    <dbReference type="NCBI Taxonomy" id="913024"/>
    <lineage>
        <taxon>Bacteria</taxon>
        <taxon>Pseudomonadati</taxon>
        <taxon>Bacteroidota</taxon>
        <taxon>Flavobacteriia</taxon>
        <taxon>Flavobacteriales</taxon>
        <taxon>Flavobacteriaceae</taxon>
        <taxon>Paenimyroides</taxon>
    </lineage>
</organism>
<dbReference type="PANTHER" id="PTHR43418:SF4">
    <property type="entry name" value="MULTIFUNCTIONAL TRYPTOPHAN BIOSYNTHESIS PROTEIN"/>
    <property type="match status" value="1"/>
</dbReference>
<dbReference type="RefSeq" id="WP_091519621.1">
    <property type="nucleotide sequence ID" value="NZ_FOVI01000004.1"/>
</dbReference>
<dbReference type="PRINTS" id="PR00097">
    <property type="entry name" value="ANTSNTHASEII"/>
</dbReference>
<dbReference type="STRING" id="913024.SAMN05421741_10448"/>
<dbReference type="InterPro" id="IPR006221">
    <property type="entry name" value="TrpG/PapA_dom"/>
</dbReference>
<keyword evidence="1" id="KW-0315">Glutamine amidotransferase</keyword>
<dbReference type="InterPro" id="IPR029062">
    <property type="entry name" value="Class_I_gatase-like"/>
</dbReference>
<dbReference type="InterPro" id="IPR050472">
    <property type="entry name" value="Anth_synth/Amidotransfase"/>
</dbReference>
<dbReference type="GO" id="GO:0000162">
    <property type="term" value="P:L-tryptophan biosynthetic process"/>
    <property type="evidence" value="ECO:0007669"/>
    <property type="project" value="TreeGrafter"/>
</dbReference>
<dbReference type="PRINTS" id="PR00099">
    <property type="entry name" value="CPSGATASE"/>
</dbReference>
<dbReference type="NCBIfam" id="TIGR00566">
    <property type="entry name" value="trpG_papA"/>
    <property type="match status" value="1"/>
</dbReference>
<evidence type="ECO:0000313" key="3">
    <source>
        <dbReference type="EMBL" id="SFN33886.1"/>
    </source>
</evidence>
<dbReference type="GO" id="GO:0004049">
    <property type="term" value="F:anthranilate synthase activity"/>
    <property type="evidence" value="ECO:0007669"/>
    <property type="project" value="TreeGrafter"/>
</dbReference>
<dbReference type="InterPro" id="IPR017926">
    <property type="entry name" value="GATASE"/>
</dbReference>
<dbReference type="CDD" id="cd01743">
    <property type="entry name" value="GATase1_Anthranilate_Synthase"/>
    <property type="match status" value="1"/>
</dbReference>
<evidence type="ECO:0000313" key="4">
    <source>
        <dbReference type="Proteomes" id="UP000199036"/>
    </source>
</evidence>
<dbReference type="PROSITE" id="PS51273">
    <property type="entry name" value="GATASE_TYPE_1"/>
    <property type="match status" value="1"/>
</dbReference>
<evidence type="ECO:0000256" key="1">
    <source>
        <dbReference type="ARBA" id="ARBA00022962"/>
    </source>
</evidence>
<dbReference type="FunFam" id="3.40.50.880:FF:000003">
    <property type="entry name" value="Anthranilate synthase component II"/>
    <property type="match status" value="1"/>
</dbReference>
<dbReference type="PRINTS" id="PR00096">
    <property type="entry name" value="GATASE"/>
</dbReference>
<accession>A0A1I4Y739</accession>
<feature type="domain" description="Glutamine amidotransferase" evidence="2">
    <location>
        <begin position="5"/>
        <end position="187"/>
    </location>
</feature>
<name>A0A1I4Y739_9FLAO</name>
<dbReference type="PANTHER" id="PTHR43418">
    <property type="entry name" value="MULTIFUNCTIONAL TRYPTOPHAN BIOSYNTHESIS PROTEIN-RELATED"/>
    <property type="match status" value="1"/>
</dbReference>
<sequence length="189" mass="21505">MKIAVINNYDSFVHNIIHYLESFDGVEVSVFLNDEFYLEQLQSFDKIVLSPGPGIPNEAGLLLDVIDFYKDKKSILGVCLGHQAIAEYFGCSLVNLDQPLHGISTKLHIIEDDFLWNDLQDDIFVGHYHSWCVSKQNLSTSIIVTAIDELGNTMALRHKEYDIRGVQFHPESVLTPQGKQIIENWLKNN</sequence>
<protein>
    <submittedName>
        <fullName evidence="3">Anthranilate synthase component 2</fullName>
    </submittedName>
</protein>
<gene>
    <name evidence="3" type="ORF">SAMN05421741_10448</name>
</gene>
<proteinExistence type="predicted"/>
<dbReference type="GO" id="GO:0005829">
    <property type="term" value="C:cytosol"/>
    <property type="evidence" value="ECO:0007669"/>
    <property type="project" value="TreeGrafter"/>
</dbReference>
<evidence type="ECO:0000259" key="2">
    <source>
        <dbReference type="Pfam" id="PF00117"/>
    </source>
</evidence>
<keyword evidence="4" id="KW-1185">Reference proteome</keyword>